<dbReference type="PANTHER" id="PTHR41244">
    <property type="entry name" value="RHAMNAN SYNTHESIS F"/>
    <property type="match status" value="1"/>
</dbReference>
<dbReference type="STRING" id="393003.SAMN05660461_1982"/>
<dbReference type="Proteomes" id="UP000190166">
    <property type="component" value="Unassembled WGS sequence"/>
</dbReference>
<keyword evidence="1" id="KW-0808">Transferase</keyword>
<dbReference type="GO" id="GO:0016740">
    <property type="term" value="F:transferase activity"/>
    <property type="evidence" value="ECO:0007669"/>
    <property type="project" value="UniProtKB-KW"/>
</dbReference>
<gene>
    <name evidence="1" type="ORF">SAMN05660461_1982</name>
</gene>
<proteinExistence type="predicted"/>
<dbReference type="PANTHER" id="PTHR41244:SF1">
    <property type="entry name" value="GLYCOSYLTRANSFERASE"/>
    <property type="match status" value="1"/>
</dbReference>
<dbReference type="Gene3D" id="3.20.20.80">
    <property type="entry name" value="Glycosidases"/>
    <property type="match status" value="1"/>
</dbReference>
<sequence>MEINAAADHGINVFIFDWYWYDGLPFLEGHLNDGYLKARNNDRVKFYLMWANHDVNLAWDKRNADDAFNGKNNDLIWRGDIDRREFEKIALRWIRKYFSHPSYYKIDGKPVLMIYDLKKLVQGLGGIEQAKDAIDMLERKTKQAGFPGVHLNVMSWMLNNKFLQQVRGVSRPKDLQAFLDGLNCGSASTYCYLHHNEYSEKDGFPSAPIQTLFASMEKYWNSIIKEFPGVLYTPNISMGWDASPRCMQTDKFEYRRYPWTPVFTGNTPTEFQRQLTKAKEFLDIYKPREKIVVINSWNEWTEGSYLLPEKKYGDAYLKAIKAVFGNN</sequence>
<dbReference type="AlphaFoldDB" id="A0A1T5NKD5"/>
<keyword evidence="2" id="KW-1185">Reference proteome</keyword>
<evidence type="ECO:0000313" key="1">
    <source>
        <dbReference type="EMBL" id="SKD00865.1"/>
    </source>
</evidence>
<evidence type="ECO:0000313" key="2">
    <source>
        <dbReference type="Proteomes" id="UP000190166"/>
    </source>
</evidence>
<dbReference type="EMBL" id="FUZZ01000001">
    <property type="protein sequence ID" value="SKD00865.1"/>
    <property type="molecule type" value="Genomic_DNA"/>
</dbReference>
<protein>
    <submittedName>
        <fullName evidence="1">Glycosyltransferase WbsX</fullName>
    </submittedName>
</protein>
<reference evidence="1 2" key="1">
    <citation type="submission" date="2017-02" db="EMBL/GenBank/DDBJ databases">
        <authorList>
            <person name="Peterson S.W."/>
        </authorList>
    </citation>
    <scope>NUCLEOTIDE SEQUENCE [LARGE SCALE GENOMIC DNA]</scope>
    <source>
        <strain evidence="1 2">DSM 18108</strain>
    </source>
</reference>
<dbReference type="InterPro" id="IPR032719">
    <property type="entry name" value="WbsX"/>
</dbReference>
<dbReference type="RefSeq" id="WP_079469203.1">
    <property type="nucleotide sequence ID" value="NZ_FUZZ01000001.1"/>
</dbReference>
<accession>A0A1T5NKD5</accession>
<dbReference type="Pfam" id="PF14307">
    <property type="entry name" value="Glyco_tran_WbsX"/>
    <property type="match status" value="1"/>
</dbReference>
<name>A0A1T5NKD5_9BACT</name>
<organism evidence="1 2">
    <name type="scientific">Chitinophaga ginsengisegetis</name>
    <dbReference type="NCBI Taxonomy" id="393003"/>
    <lineage>
        <taxon>Bacteria</taxon>
        <taxon>Pseudomonadati</taxon>
        <taxon>Bacteroidota</taxon>
        <taxon>Chitinophagia</taxon>
        <taxon>Chitinophagales</taxon>
        <taxon>Chitinophagaceae</taxon>
        <taxon>Chitinophaga</taxon>
    </lineage>
</organism>